<dbReference type="PROSITE" id="PS50901">
    <property type="entry name" value="FTSK"/>
    <property type="match status" value="3"/>
</dbReference>
<dbReference type="InterPro" id="IPR002543">
    <property type="entry name" value="FtsK_dom"/>
</dbReference>
<dbReference type="SMART" id="SM00382">
    <property type="entry name" value="AAA"/>
    <property type="match status" value="3"/>
</dbReference>
<evidence type="ECO:0000256" key="9">
    <source>
        <dbReference type="PROSITE-ProRule" id="PRU00289"/>
    </source>
</evidence>
<keyword evidence="3 11" id="KW-0812">Transmembrane</keyword>
<evidence type="ECO:0000256" key="10">
    <source>
        <dbReference type="SAM" id="MobiDB-lite"/>
    </source>
</evidence>
<dbReference type="InterPro" id="IPR050206">
    <property type="entry name" value="FtsK/SpoIIIE/SftA"/>
</dbReference>
<keyword evidence="8 11" id="KW-0472">Membrane</keyword>
<feature type="domain" description="FtsK" evidence="12">
    <location>
        <begin position="464"/>
        <end position="664"/>
    </location>
</feature>
<sequence>MSVILFKRPPRRQGPRMPGGELQLQEPPALPEENSGLSSMMYYAPTALGSMGMVLIFIRPGQSGPLIYIALGLMGLSAVAMMFTQLMKGASDRKRKMRDERRDYLRYLSRMRRQVRKAIDQQRESQAWGHPDPDSLSSVARTSRLWERRPVHPDFGEARIGIGPQRLGLTLAPMQTKLIEDLEPLSAHALRRFIHAYGTVADQPIAAYLRAYARLVLRWDDPTDLAVSRAMVRALLCQLAVAHSPDDLQIVVIAGDDRRDEWEWTKWLPHSLHLHETDAAGPVRLMIDNSGRLENLLGADFAGRAPFDPDVPPSPDEPYTVIVLDSDEMLHSSHRLIVQGYRNAVLIDMSRTVAPKTARRSLVLKVKPGRLHMVDTDPAGTETLTDLGSPDSLAIGPATTVARTLAPFRISTSTEIAEPMSSDLELTTLLGIPDLFSLDLAQLWARRRSGPGRLRVPLGITADGTPMELDIKEASQGGMGPHGLLIGATGSGKSELLRTLVLALALTHSSETLNFVLVDFKGGATFLGLDRLPHTSAVITNLADEAGLVDRMKDSLEGELMRRQELLRSAGNYSSVFDYEAARASGASLEPLPSLFLVVDEFSELLAANREFMDVFVMIGRLGRSLGVHLLLASQRLDEGRTSQLESHLSYRIGLRTFSAMESRGVLGVPDAYQLPSQPGNGFIRTDVTTLTRFRAAYVSGAYQLQARVEAAVVAAKVMAYGVDYVTPAAPPTPPPGATPVKPEVQANLRSLLEVAAQRLLDSGPPAHQVWLPPLTVPPTLDELLPPLAPDPERGLSTVERPGQGRLKVPVGLIDRPFEQVRDLLMADLSSSGGHVGIAGGPQSGKSTLVRTMIAGLALTHSPREVQFYCLDFGGGTLTGLAGLPHVGGVTGRHDIERVQRTMNEITSLITRREHLFAQHGIDSMTDFRRRRAEGQLPDEPHGDVFLVVDGWNTIKQDFDALVPTFTLIAGRGLNYGVHLIVSAGRWSEVVTSLRDQLGTRFELRLGDPVDSLINMRAARTVPKRPGAGITEELLHFMIGLPRIDGNPGVDDLSQGVAGLVDSVREWWSGPPAPPVRMLPFQVEAATLPMPTGDMRIAIGLEENELAPFWHDFELSPHLIVIGDAETGKTNLLKLIAAGISQRYDPAQARVAVVDLRRELYDAVDEGHRLGYAVSGDMVRQIVEGTARALATRVPGPEITPAQLRRRDWWKGPQMFFVVDDYELISGGLDSPFAPLLDYLSQATEIGLHLVVARSANGAARAMSDPLMRRLLEVNTPTLQLSCPPSEGYIVGSVRPRQLPVGRALHITRRGTIQVQTAVATPREPEEELDDRAVRPNSESSQ</sequence>
<evidence type="ECO:0000256" key="6">
    <source>
        <dbReference type="ARBA" id="ARBA00022840"/>
    </source>
</evidence>
<evidence type="ECO:0000259" key="12">
    <source>
        <dbReference type="PROSITE" id="PS50901"/>
    </source>
</evidence>
<gene>
    <name evidence="13" type="ORF">GCM10022223_45050</name>
</gene>
<dbReference type="Pfam" id="PF01580">
    <property type="entry name" value="FtsK_SpoIIIE"/>
    <property type="match status" value="2"/>
</dbReference>
<feature type="transmembrane region" description="Helical" evidence="11">
    <location>
        <begin position="65"/>
        <end position="87"/>
    </location>
</feature>
<protein>
    <submittedName>
        <fullName evidence="13">Type VII secretion protein EccC</fullName>
    </submittedName>
</protein>
<dbReference type="InterPro" id="IPR027417">
    <property type="entry name" value="P-loop_NTPase"/>
</dbReference>
<dbReference type="NCBIfam" id="TIGR03925">
    <property type="entry name" value="T7SS_EccC_b"/>
    <property type="match status" value="1"/>
</dbReference>
<feature type="domain" description="FtsK" evidence="12">
    <location>
        <begin position="821"/>
        <end position="1013"/>
    </location>
</feature>
<name>A0ABP7A020_9ACTN</name>
<feature type="transmembrane region" description="Helical" evidence="11">
    <location>
        <begin position="40"/>
        <end position="58"/>
    </location>
</feature>
<dbReference type="PANTHER" id="PTHR22683">
    <property type="entry name" value="SPORULATION PROTEIN RELATED"/>
    <property type="match status" value="1"/>
</dbReference>
<evidence type="ECO:0000313" key="14">
    <source>
        <dbReference type="Proteomes" id="UP001501074"/>
    </source>
</evidence>
<keyword evidence="6 9" id="KW-0067">ATP-binding</keyword>
<dbReference type="EMBL" id="BAAAZO010000009">
    <property type="protein sequence ID" value="GAA3623054.1"/>
    <property type="molecule type" value="Genomic_DNA"/>
</dbReference>
<reference evidence="14" key="1">
    <citation type="journal article" date="2019" name="Int. J. Syst. Evol. Microbiol.">
        <title>The Global Catalogue of Microorganisms (GCM) 10K type strain sequencing project: providing services to taxonomists for standard genome sequencing and annotation.</title>
        <authorList>
            <consortium name="The Broad Institute Genomics Platform"/>
            <consortium name="The Broad Institute Genome Sequencing Center for Infectious Disease"/>
            <person name="Wu L."/>
            <person name="Ma J."/>
        </authorList>
    </citation>
    <scope>NUCLEOTIDE SEQUENCE [LARGE SCALE GENOMIC DNA]</scope>
    <source>
        <strain evidence="14">JCM 16902</strain>
    </source>
</reference>
<feature type="region of interest" description="Disordered" evidence="10">
    <location>
        <begin position="8"/>
        <end position="30"/>
    </location>
</feature>
<comment type="subcellular location">
    <subcellularLocation>
        <location evidence="1">Cell membrane</location>
        <topology evidence="1">Multi-pass membrane protein</topology>
    </subcellularLocation>
</comment>
<evidence type="ECO:0000256" key="8">
    <source>
        <dbReference type="ARBA" id="ARBA00023136"/>
    </source>
</evidence>
<dbReference type="Proteomes" id="UP001501074">
    <property type="component" value="Unassembled WGS sequence"/>
</dbReference>
<dbReference type="NCBIfam" id="TIGR03924">
    <property type="entry name" value="T7SS_EccC_a"/>
    <property type="match status" value="1"/>
</dbReference>
<dbReference type="PANTHER" id="PTHR22683:SF1">
    <property type="entry name" value="TYPE VII SECRETION SYSTEM PROTEIN ESSC"/>
    <property type="match status" value="1"/>
</dbReference>
<keyword evidence="4" id="KW-0677">Repeat</keyword>
<evidence type="ECO:0000256" key="1">
    <source>
        <dbReference type="ARBA" id="ARBA00004651"/>
    </source>
</evidence>
<evidence type="ECO:0000313" key="13">
    <source>
        <dbReference type="EMBL" id="GAA3623054.1"/>
    </source>
</evidence>
<proteinExistence type="predicted"/>
<evidence type="ECO:0000256" key="5">
    <source>
        <dbReference type="ARBA" id="ARBA00022741"/>
    </source>
</evidence>
<evidence type="ECO:0000256" key="11">
    <source>
        <dbReference type="SAM" id="Phobius"/>
    </source>
</evidence>
<keyword evidence="2" id="KW-1003">Cell membrane</keyword>
<dbReference type="InterPro" id="IPR023837">
    <property type="entry name" value="EccCb-like_Actinobacteria"/>
</dbReference>
<evidence type="ECO:0000256" key="2">
    <source>
        <dbReference type="ARBA" id="ARBA00022475"/>
    </source>
</evidence>
<feature type="binding site" evidence="9">
    <location>
        <begin position="840"/>
        <end position="847"/>
    </location>
    <ligand>
        <name>ATP</name>
        <dbReference type="ChEBI" id="CHEBI:30616"/>
    </ligand>
</feature>
<dbReference type="Gene3D" id="3.40.50.300">
    <property type="entry name" value="P-loop containing nucleotide triphosphate hydrolases"/>
    <property type="match status" value="4"/>
</dbReference>
<feature type="binding site" evidence="9">
    <location>
        <begin position="487"/>
        <end position="494"/>
    </location>
    <ligand>
        <name>ATP</name>
        <dbReference type="ChEBI" id="CHEBI:30616"/>
    </ligand>
</feature>
<accession>A0ABP7A020</accession>
<feature type="binding site" evidence="9">
    <location>
        <begin position="1123"/>
        <end position="1130"/>
    </location>
    <ligand>
        <name>ATP</name>
        <dbReference type="ChEBI" id="CHEBI:30616"/>
    </ligand>
</feature>
<evidence type="ECO:0000256" key="7">
    <source>
        <dbReference type="ARBA" id="ARBA00022989"/>
    </source>
</evidence>
<evidence type="ECO:0000256" key="3">
    <source>
        <dbReference type="ARBA" id="ARBA00022692"/>
    </source>
</evidence>
<keyword evidence="14" id="KW-1185">Reference proteome</keyword>
<feature type="domain" description="FtsK" evidence="12">
    <location>
        <begin position="1106"/>
        <end position="1287"/>
    </location>
</feature>
<dbReference type="InterPro" id="IPR003593">
    <property type="entry name" value="AAA+_ATPase"/>
</dbReference>
<dbReference type="InterPro" id="IPR023836">
    <property type="entry name" value="EccCa-like_Actinobacteria"/>
</dbReference>
<feature type="region of interest" description="Disordered" evidence="10">
    <location>
        <begin position="1317"/>
        <end position="1342"/>
    </location>
</feature>
<organism evidence="13 14">
    <name type="scientific">Kineosporia mesophila</name>
    <dbReference type="NCBI Taxonomy" id="566012"/>
    <lineage>
        <taxon>Bacteria</taxon>
        <taxon>Bacillati</taxon>
        <taxon>Actinomycetota</taxon>
        <taxon>Actinomycetes</taxon>
        <taxon>Kineosporiales</taxon>
        <taxon>Kineosporiaceae</taxon>
        <taxon>Kineosporia</taxon>
    </lineage>
</organism>
<keyword evidence="5 9" id="KW-0547">Nucleotide-binding</keyword>
<dbReference type="SUPFAM" id="SSF52540">
    <property type="entry name" value="P-loop containing nucleoside triphosphate hydrolases"/>
    <property type="match status" value="3"/>
</dbReference>
<keyword evidence="7 11" id="KW-1133">Transmembrane helix</keyword>
<evidence type="ECO:0000256" key="4">
    <source>
        <dbReference type="ARBA" id="ARBA00022737"/>
    </source>
</evidence>
<comment type="caution">
    <text evidence="13">The sequence shown here is derived from an EMBL/GenBank/DDBJ whole genome shotgun (WGS) entry which is preliminary data.</text>
</comment>